<reference evidence="1 2" key="1">
    <citation type="journal article" date="2024" name="Microbiol. Resour. Announc.">
        <title>Genome annotations for the ascomycete fungi Trichoderma harzianum, Trichoderma aggressivum, and Purpureocillium lilacinum.</title>
        <authorList>
            <person name="Beijen E.P.W."/>
            <person name="Ohm R.A."/>
        </authorList>
    </citation>
    <scope>NUCLEOTIDE SEQUENCE [LARGE SCALE GENOMIC DNA]</scope>
    <source>
        <strain evidence="1 2">CBS 150709</strain>
    </source>
</reference>
<name>A0ABR0BBG3_PURLI</name>
<keyword evidence="2" id="KW-1185">Reference proteome</keyword>
<protein>
    <submittedName>
        <fullName evidence="1">Uncharacterized protein</fullName>
    </submittedName>
</protein>
<proteinExistence type="predicted"/>
<comment type="caution">
    <text evidence="1">The sequence shown here is derived from an EMBL/GenBank/DDBJ whole genome shotgun (WGS) entry which is preliminary data.</text>
</comment>
<dbReference type="Proteomes" id="UP001287286">
    <property type="component" value="Unassembled WGS sequence"/>
</dbReference>
<accession>A0ABR0BBG3</accession>
<evidence type="ECO:0000313" key="1">
    <source>
        <dbReference type="EMBL" id="KAK4059070.1"/>
    </source>
</evidence>
<sequence>MNVAKNMQFDVDMDWSRLVSVWACVNLVWDHPRTAPMGFNPLLIPTPRGETFIAVFGERAWSEFLGRIMNTQMYFSLRYGSVKIDDAVFFGDSGIDDGWIMHMAKSIDDFRLVLTGNKNESPAITAAAREFAWRCERRMRELQGLDTVQRLFMQSHEIELLGRLCQAHSAKLVRLEVMRSFVDAAVAFMKQRHISNFVQSVTISQWEAMSVFLHAEGSTQN</sequence>
<organism evidence="1 2">
    <name type="scientific">Purpureocillium lilacinum</name>
    <name type="common">Paecilomyces lilacinus</name>
    <dbReference type="NCBI Taxonomy" id="33203"/>
    <lineage>
        <taxon>Eukaryota</taxon>
        <taxon>Fungi</taxon>
        <taxon>Dikarya</taxon>
        <taxon>Ascomycota</taxon>
        <taxon>Pezizomycotina</taxon>
        <taxon>Sordariomycetes</taxon>
        <taxon>Hypocreomycetidae</taxon>
        <taxon>Hypocreales</taxon>
        <taxon>Ophiocordycipitaceae</taxon>
        <taxon>Purpureocillium</taxon>
    </lineage>
</organism>
<dbReference type="EMBL" id="JAWRVI010000823">
    <property type="protein sequence ID" value="KAK4059070.1"/>
    <property type="molecule type" value="Genomic_DNA"/>
</dbReference>
<evidence type="ECO:0000313" key="2">
    <source>
        <dbReference type="Proteomes" id="UP001287286"/>
    </source>
</evidence>
<gene>
    <name evidence="1" type="ORF">Purlil1_14373</name>
</gene>